<keyword evidence="1" id="KW-1133">Transmembrane helix</keyword>
<feature type="transmembrane region" description="Helical" evidence="1">
    <location>
        <begin position="138"/>
        <end position="159"/>
    </location>
</feature>
<feature type="transmembrane region" description="Helical" evidence="1">
    <location>
        <begin position="76"/>
        <end position="94"/>
    </location>
</feature>
<dbReference type="Proteomes" id="UP000219335">
    <property type="component" value="Unassembled WGS sequence"/>
</dbReference>
<feature type="transmembrane region" description="Helical" evidence="1">
    <location>
        <begin position="101"/>
        <end position="118"/>
    </location>
</feature>
<organism evidence="2 3">
    <name type="scientific">Nitrosomonas ureae</name>
    <dbReference type="NCBI Taxonomy" id="44577"/>
    <lineage>
        <taxon>Bacteria</taxon>
        <taxon>Pseudomonadati</taxon>
        <taxon>Pseudomonadota</taxon>
        <taxon>Betaproteobacteria</taxon>
        <taxon>Nitrosomonadales</taxon>
        <taxon>Nitrosomonadaceae</taxon>
        <taxon>Nitrosomonas</taxon>
    </lineage>
</organism>
<evidence type="ECO:0000256" key="1">
    <source>
        <dbReference type="SAM" id="Phobius"/>
    </source>
</evidence>
<keyword evidence="1" id="KW-0812">Transmembrane</keyword>
<keyword evidence="1" id="KW-0472">Membrane</keyword>
<reference evidence="2 3" key="1">
    <citation type="submission" date="2017-09" db="EMBL/GenBank/DDBJ databases">
        <authorList>
            <person name="Ehlers B."/>
            <person name="Leendertz F.H."/>
        </authorList>
    </citation>
    <scope>NUCLEOTIDE SEQUENCE [LARGE SCALE GENOMIC DNA]</scope>
    <source>
        <strain evidence="2 3">Nm42</strain>
    </source>
</reference>
<accession>A0A286AGF0</accession>
<dbReference type="EMBL" id="OCMU01000002">
    <property type="protein sequence ID" value="SOD20941.1"/>
    <property type="molecule type" value="Genomic_DNA"/>
</dbReference>
<name>A0A286AGF0_9PROT</name>
<feature type="transmembrane region" description="Helical" evidence="1">
    <location>
        <begin position="195"/>
        <end position="213"/>
    </location>
</feature>
<gene>
    <name evidence="2" type="ORF">SAMN06297164_3013</name>
</gene>
<feature type="transmembrane region" description="Helical" evidence="1">
    <location>
        <begin position="164"/>
        <end position="183"/>
    </location>
</feature>
<evidence type="ECO:0000313" key="2">
    <source>
        <dbReference type="EMBL" id="SOD20941.1"/>
    </source>
</evidence>
<protein>
    <submittedName>
        <fullName evidence="2">Uncharacterized protein</fullName>
    </submittedName>
</protein>
<feature type="transmembrane region" description="Helical" evidence="1">
    <location>
        <begin position="21"/>
        <end position="43"/>
    </location>
</feature>
<evidence type="ECO:0000313" key="3">
    <source>
        <dbReference type="Proteomes" id="UP000219335"/>
    </source>
</evidence>
<proteinExistence type="predicted"/>
<dbReference type="AlphaFoldDB" id="A0A286AGF0"/>
<sequence>MRLAELMSRDFINKTLDQLKASLRLLVIPYLIVSVALFSVWLISRHYDILIDNFFREPAAILKFNPFLGVMSNLGVLLWTFSAAICLFVAVLLIKKGSRKIGAYLLYSGLLTFVLLVDDFCLLHEHIFPQYLNVSEKIFYVAYILAMLFFFTIFAKIILQTDYIILLIACAFLALSIVSDLVLRQTGIAVLIEDGFKLFGIVTWLIYFSRTCYQQTVILLKQSSQLGAGVERDYF</sequence>